<dbReference type="EMBL" id="CAJOBC010008708">
    <property type="protein sequence ID" value="CAF3968774.1"/>
    <property type="molecule type" value="Genomic_DNA"/>
</dbReference>
<dbReference type="Proteomes" id="UP000681722">
    <property type="component" value="Unassembled WGS sequence"/>
</dbReference>
<dbReference type="Proteomes" id="UP000663829">
    <property type="component" value="Unassembled WGS sequence"/>
</dbReference>
<evidence type="ECO:0000313" key="4">
    <source>
        <dbReference type="EMBL" id="CAF3575679.1"/>
    </source>
</evidence>
<feature type="domain" description="D-alanine--D-alanine ligase C-terminal" evidence="1">
    <location>
        <begin position="3"/>
        <end position="173"/>
    </location>
</feature>
<organism evidence="3 6">
    <name type="scientific">Didymodactylos carnosus</name>
    <dbReference type="NCBI Taxonomy" id="1234261"/>
    <lineage>
        <taxon>Eukaryota</taxon>
        <taxon>Metazoa</taxon>
        <taxon>Spiralia</taxon>
        <taxon>Gnathifera</taxon>
        <taxon>Rotifera</taxon>
        <taxon>Eurotatoria</taxon>
        <taxon>Bdelloidea</taxon>
        <taxon>Philodinida</taxon>
        <taxon>Philodinidae</taxon>
        <taxon>Didymodactylos</taxon>
    </lineage>
</organism>
<evidence type="ECO:0000313" key="6">
    <source>
        <dbReference type="Proteomes" id="UP000663829"/>
    </source>
</evidence>
<evidence type="ECO:0000313" key="3">
    <source>
        <dbReference type="EMBL" id="CAF1204447.1"/>
    </source>
</evidence>
<gene>
    <name evidence="3" type="ORF">GPM918_LOCUS23890</name>
    <name evidence="2" type="ORF">OVA965_LOCUS4233</name>
    <name evidence="5" type="ORF">SRO942_LOCUS23889</name>
    <name evidence="4" type="ORF">TMI583_LOCUS4231</name>
</gene>
<dbReference type="EMBL" id="CAJNOQ010008707">
    <property type="protein sequence ID" value="CAF1204447.1"/>
    <property type="molecule type" value="Genomic_DNA"/>
</dbReference>
<evidence type="ECO:0000259" key="1">
    <source>
        <dbReference type="Pfam" id="PF07478"/>
    </source>
</evidence>
<dbReference type="Pfam" id="PF07478">
    <property type="entry name" value="Dala_Dala_lig_C"/>
    <property type="match status" value="1"/>
</dbReference>
<dbReference type="EMBL" id="CAJNOK010001089">
    <property type="protein sequence ID" value="CAF0792929.1"/>
    <property type="molecule type" value="Genomic_DNA"/>
</dbReference>
<evidence type="ECO:0000313" key="2">
    <source>
        <dbReference type="EMBL" id="CAF0792929.1"/>
    </source>
</evidence>
<sequence length="240" mass="27703">MQGIGIGISTKSLVRNIIDLQEHCAKIVDEFGGALVEEYIEGREFTVLVAGTRDNIHVFPPVEYHFSANKTFITFEDKWGGNCTDSHWHFLSEAKGPEEQRLIHDLMLLAEHLYESFNGDGYARIDIRQDNKTKQLSILDCNPNCSVFYKYSCSADLIVQSGGWSREKFMKFILEQALERRRQYHLKHAYTVKYSLQNGYAMYASRNLLEGELVCTDENRSLKLITKKYAEQTLNRNETI</sequence>
<dbReference type="SUPFAM" id="SSF56059">
    <property type="entry name" value="Glutathione synthetase ATP-binding domain-like"/>
    <property type="match status" value="1"/>
</dbReference>
<evidence type="ECO:0000313" key="5">
    <source>
        <dbReference type="EMBL" id="CAF3968774.1"/>
    </source>
</evidence>
<dbReference type="PANTHER" id="PTHR23132:SF23">
    <property type="entry name" value="D-ALANINE--D-ALANINE LIGASE B"/>
    <property type="match status" value="1"/>
</dbReference>
<proteinExistence type="predicted"/>
<dbReference type="InterPro" id="IPR011095">
    <property type="entry name" value="Dala_Dala_lig_C"/>
</dbReference>
<name>A0A814WMT9_9BILA</name>
<dbReference type="EMBL" id="CAJOBA010001089">
    <property type="protein sequence ID" value="CAF3575679.1"/>
    <property type="molecule type" value="Genomic_DNA"/>
</dbReference>
<dbReference type="Gene3D" id="3.30.470.20">
    <property type="entry name" value="ATP-grasp fold, B domain"/>
    <property type="match status" value="1"/>
</dbReference>
<dbReference type="OrthoDB" id="10032765at2759"/>
<reference evidence="3" key="1">
    <citation type="submission" date="2021-02" db="EMBL/GenBank/DDBJ databases">
        <authorList>
            <person name="Nowell W R."/>
        </authorList>
    </citation>
    <scope>NUCLEOTIDE SEQUENCE</scope>
</reference>
<dbReference type="PANTHER" id="PTHR23132">
    <property type="entry name" value="D-ALANINE--D-ALANINE LIGASE"/>
    <property type="match status" value="1"/>
</dbReference>
<accession>A0A814WMT9</accession>
<keyword evidence="6" id="KW-1185">Reference proteome</keyword>
<dbReference type="Proteomes" id="UP000677228">
    <property type="component" value="Unassembled WGS sequence"/>
</dbReference>
<dbReference type="AlphaFoldDB" id="A0A814WMT9"/>
<protein>
    <recommendedName>
        <fullName evidence="1">D-alanine--D-alanine ligase C-terminal domain-containing protein</fullName>
    </recommendedName>
</protein>
<dbReference type="GO" id="GO:0008716">
    <property type="term" value="F:D-alanine-D-alanine ligase activity"/>
    <property type="evidence" value="ECO:0007669"/>
    <property type="project" value="InterPro"/>
</dbReference>
<dbReference type="Proteomes" id="UP000682733">
    <property type="component" value="Unassembled WGS sequence"/>
</dbReference>
<comment type="caution">
    <text evidence="3">The sequence shown here is derived from an EMBL/GenBank/DDBJ whole genome shotgun (WGS) entry which is preliminary data.</text>
</comment>